<dbReference type="PANTHER" id="PTHR42865:SF1">
    <property type="entry name" value="AEROBIC C4-DICARBOXYLATE TRANSPORT PROTEIN"/>
    <property type="match status" value="1"/>
</dbReference>
<feature type="transmembrane region" description="Helical" evidence="9">
    <location>
        <begin position="95"/>
        <end position="115"/>
    </location>
</feature>
<accession>A0ABW7MG27</accession>
<feature type="transmembrane region" description="Helical" evidence="9">
    <location>
        <begin position="235"/>
        <end position="261"/>
    </location>
</feature>
<evidence type="ECO:0000256" key="9">
    <source>
        <dbReference type="SAM" id="Phobius"/>
    </source>
</evidence>
<dbReference type="PROSITE" id="PS00714">
    <property type="entry name" value="NA_DICARBOXYL_SYMP_2"/>
    <property type="match status" value="1"/>
</dbReference>
<dbReference type="InterPro" id="IPR001991">
    <property type="entry name" value="Na-dicarboxylate_symporter"/>
</dbReference>
<evidence type="ECO:0000256" key="2">
    <source>
        <dbReference type="ARBA" id="ARBA00022448"/>
    </source>
</evidence>
<protein>
    <submittedName>
        <fullName evidence="10">C4-dicarboxylate transporter DctA</fullName>
    </submittedName>
</protein>
<keyword evidence="7 9" id="KW-0472">Membrane</keyword>
<feature type="region of interest" description="Disordered" evidence="8">
    <location>
        <begin position="435"/>
        <end position="457"/>
    </location>
</feature>
<dbReference type="NCBIfam" id="NF002461">
    <property type="entry name" value="PRK01663.1"/>
    <property type="match status" value="1"/>
</dbReference>
<dbReference type="EMBL" id="JBHEGD010000002">
    <property type="protein sequence ID" value="MFH6600547.1"/>
    <property type="molecule type" value="Genomic_DNA"/>
</dbReference>
<keyword evidence="3" id="KW-1003">Cell membrane</keyword>
<evidence type="ECO:0000313" key="11">
    <source>
        <dbReference type="Proteomes" id="UP001609932"/>
    </source>
</evidence>
<dbReference type="RefSeq" id="WP_395273473.1">
    <property type="nucleotide sequence ID" value="NZ_JBHEGD010000002.1"/>
</dbReference>
<sequence>MPPEAPRARRTETPAMLLKLCSRSIFLQVIIGLILGILAGVALPELSAQLKPLGDGFIKLIKMLIALIVFCVVVNGISGAGDLKKVGRIGLKSVIYFEVLTTVALVIGLSVAYGLGLGSGANIDLASLSGNEAAALSSGTHLHGPVEFILGLIPTSVFSAFAENNILQVLLFAVLFGSALNLVGEQAAGVSKLIGEVSHVIFRIMGMIVRLAPIGVFGAVAFTTSRYGLESLSHLGALVAVFYLTCILFVVLVLGSVLRVCGLPLLPFLRYFREELVIVFGTASSDAVLPQVMRKLERMGIRSSTVGLVIPTGYSFNLDGFSIYLTLAVVFIAHATGTALSAGDLLTILLVSLVTSKGAHGIPGSALVILAATLTAVPAIPAAGLVLVLSVDWFMGIGRALTNLTGNCVATVAIARWENDMDLARAQHCIAEHAQARNAEPSDSPHTPLARPGKTDA</sequence>
<dbReference type="InterPro" id="IPR018107">
    <property type="entry name" value="Na-dicarboxylate_symporter_CS"/>
</dbReference>
<dbReference type="Pfam" id="PF00375">
    <property type="entry name" value="SDF"/>
    <property type="match status" value="1"/>
</dbReference>
<feature type="transmembrane region" description="Helical" evidence="9">
    <location>
        <begin position="323"/>
        <end position="354"/>
    </location>
</feature>
<dbReference type="PANTHER" id="PTHR42865">
    <property type="entry name" value="PROTON/GLUTAMATE-ASPARTATE SYMPORTER"/>
    <property type="match status" value="1"/>
</dbReference>
<feature type="transmembrane region" description="Helical" evidence="9">
    <location>
        <begin position="166"/>
        <end position="183"/>
    </location>
</feature>
<feature type="transmembrane region" description="Helical" evidence="9">
    <location>
        <begin position="25"/>
        <end position="43"/>
    </location>
</feature>
<proteinExistence type="predicted"/>
<dbReference type="SUPFAM" id="SSF118215">
    <property type="entry name" value="Proton glutamate symport protein"/>
    <property type="match status" value="1"/>
</dbReference>
<keyword evidence="11" id="KW-1185">Reference proteome</keyword>
<keyword evidence="5" id="KW-0769">Symport</keyword>
<dbReference type="InterPro" id="IPR036458">
    <property type="entry name" value="Na:dicarbo_symporter_sf"/>
</dbReference>
<dbReference type="Gene3D" id="1.10.3860.10">
    <property type="entry name" value="Sodium:dicarboxylate symporter"/>
    <property type="match status" value="1"/>
</dbReference>
<dbReference type="PRINTS" id="PR00173">
    <property type="entry name" value="EDTRNSPORT"/>
</dbReference>
<feature type="transmembrane region" description="Helical" evidence="9">
    <location>
        <begin position="204"/>
        <end position="223"/>
    </location>
</feature>
<reference evidence="10 11" key="1">
    <citation type="submission" date="2024-09" db="EMBL/GenBank/DDBJ databases">
        <title>Elucidation of the Bokeelamides from Bacteria Associated with Moon Snail Egg Collars.</title>
        <authorList>
            <person name="Campbell R."/>
            <person name="Piedl K."/>
            <person name="Mevers E."/>
        </authorList>
    </citation>
    <scope>NUCLEOTIDE SEQUENCE [LARGE SCALE GENOMIC DNA]</scope>
    <source>
        <strain evidence="10 11">EM133</strain>
    </source>
</reference>
<name>A0ABW7MG27_9GAMM</name>
<evidence type="ECO:0000256" key="8">
    <source>
        <dbReference type="SAM" id="MobiDB-lite"/>
    </source>
</evidence>
<evidence type="ECO:0000256" key="7">
    <source>
        <dbReference type="ARBA" id="ARBA00023136"/>
    </source>
</evidence>
<dbReference type="NCBIfam" id="NF009587">
    <property type="entry name" value="PRK13027.1"/>
    <property type="match status" value="1"/>
</dbReference>
<keyword evidence="4 9" id="KW-0812">Transmembrane</keyword>
<evidence type="ECO:0000256" key="3">
    <source>
        <dbReference type="ARBA" id="ARBA00022519"/>
    </source>
</evidence>
<gene>
    <name evidence="10" type="ORF">ACEVAQ_17745</name>
</gene>
<evidence type="ECO:0000256" key="6">
    <source>
        <dbReference type="ARBA" id="ARBA00022989"/>
    </source>
</evidence>
<evidence type="ECO:0000256" key="1">
    <source>
        <dbReference type="ARBA" id="ARBA00004141"/>
    </source>
</evidence>
<organism evidence="10 11">
    <name type="scientific">Ectopseudomonas khazarica</name>
    <dbReference type="NCBI Taxonomy" id="2502979"/>
    <lineage>
        <taxon>Bacteria</taxon>
        <taxon>Pseudomonadati</taxon>
        <taxon>Pseudomonadota</taxon>
        <taxon>Gammaproteobacteria</taxon>
        <taxon>Pseudomonadales</taxon>
        <taxon>Pseudomonadaceae</taxon>
        <taxon>Ectopseudomonas</taxon>
    </lineage>
</organism>
<evidence type="ECO:0000313" key="10">
    <source>
        <dbReference type="EMBL" id="MFH6600547.1"/>
    </source>
</evidence>
<feature type="transmembrane region" description="Helical" evidence="9">
    <location>
        <begin position="393"/>
        <end position="415"/>
    </location>
</feature>
<evidence type="ECO:0000256" key="4">
    <source>
        <dbReference type="ARBA" id="ARBA00022692"/>
    </source>
</evidence>
<keyword evidence="6 9" id="KW-1133">Transmembrane helix</keyword>
<feature type="transmembrane region" description="Helical" evidence="9">
    <location>
        <begin position="366"/>
        <end position="387"/>
    </location>
</feature>
<comment type="subcellular location">
    <subcellularLocation>
        <location evidence="1">Membrane</location>
        <topology evidence="1">Multi-pass membrane protein</topology>
    </subcellularLocation>
</comment>
<keyword evidence="3" id="KW-0997">Cell inner membrane</keyword>
<keyword evidence="2" id="KW-0813">Transport</keyword>
<evidence type="ECO:0000256" key="5">
    <source>
        <dbReference type="ARBA" id="ARBA00022847"/>
    </source>
</evidence>
<feature type="transmembrane region" description="Helical" evidence="9">
    <location>
        <begin position="63"/>
        <end position="83"/>
    </location>
</feature>
<dbReference type="Proteomes" id="UP001609932">
    <property type="component" value="Unassembled WGS sequence"/>
</dbReference>
<comment type="caution">
    <text evidence="10">The sequence shown here is derived from an EMBL/GenBank/DDBJ whole genome shotgun (WGS) entry which is preliminary data.</text>
</comment>